<keyword evidence="2" id="KW-1185">Reference proteome</keyword>
<sequence length="96" mass="10579">MDVKESVLFASLVLARAYGSAVFHSGHARSMLLCCHSPATSSVVKFLRQRSTLRSQEVPLSPVVVKPLPIPFRDFDHWAQPEIASDVPFPQQAAGY</sequence>
<organism evidence="2">
    <name type="scientific">Drosophila sechellia</name>
    <name type="common">Fruit fly</name>
    <dbReference type="NCBI Taxonomy" id="7238"/>
    <lineage>
        <taxon>Eukaryota</taxon>
        <taxon>Metazoa</taxon>
        <taxon>Ecdysozoa</taxon>
        <taxon>Arthropoda</taxon>
        <taxon>Hexapoda</taxon>
        <taxon>Insecta</taxon>
        <taxon>Pterygota</taxon>
        <taxon>Neoptera</taxon>
        <taxon>Endopterygota</taxon>
        <taxon>Diptera</taxon>
        <taxon>Brachycera</taxon>
        <taxon>Muscomorpha</taxon>
        <taxon>Ephydroidea</taxon>
        <taxon>Drosophilidae</taxon>
        <taxon>Drosophila</taxon>
        <taxon>Sophophora</taxon>
    </lineage>
</organism>
<dbReference type="EMBL" id="CH480827">
    <property type="protein sequence ID" value="EDW44813.1"/>
    <property type="molecule type" value="Genomic_DNA"/>
</dbReference>
<proteinExistence type="predicted"/>
<evidence type="ECO:0000313" key="2">
    <source>
        <dbReference type="Proteomes" id="UP000001292"/>
    </source>
</evidence>
<evidence type="ECO:0000313" key="1">
    <source>
        <dbReference type="EMBL" id="EDW44813.1"/>
    </source>
</evidence>
<gene>
    <name evidence="1" type="primary">Dsec\GM15404</name>
    <name evidence="1" type="ORF">Dsec_GM15404</name>
</gene>
<protein>
    <submittedName>
        <fullName evidence="1">GM15404</fullName>
    </submittedName>
</protein>
<reference evidence="1 2" key="1">
    <citation type="journal article" date="2007" name="Nature">
        <title>Evolution of genes and genomes on the Drosophila phylogeny.</title>
        <authorList>
            <consortium name="Drosophila 12 Genomes Consortium"/>
            <person name="Clark A.G."/>
            <person name="Eisen M.B."/>
            <person name="Smith D.R."/>
            <person name="Bergman C.M."/>
            <person name="Oliver B."/>
            <person name="Markow T.A."/>
            <person name="Kaufman T.C."/>
            <person name="Kellis M."/>
            <person name="Gelbart W."/>
            <person name="Iyer V.N."/>
            <person name="Pollard D.A."/>
            <person name="Sackton T.B."/>
            <person name="Larracuente A.M."/>
            <person name="Singh N.D."/>
            <person name="Abad J.P."/>
            <person name="Abt D.N."/>
            <person name="Adryan B."/>
            <person name="Aguade M."/>
            <person name="Akashi H."/>
            <person name="Anderson W.W."/>
            <person name="Aquadro C.F."/>
            <person name="Ardell D.H."/>
            <person name="Arguello R."/>
            <person name="Artieri C.G."/>
            <person name="Barbash D.A."/>
            <person name="Barker D."/>
            <person name="Barsanti P."/>
            <person name="Batterham P."/>
            <person name="Batzoglou S."/>
            <person name="Begun D."/>
            <person name="Bhutkar A."/>
            <person name="Blanco E."/>
            <person name="Bosak S.A."/>
            <person name="Bradley R.K."/>
            <person name="Brand A.D."/>
            <person name="Brent M.R."/>
            <person name="Brooks A.N."/>
            <person name="Brown R.H."/>
            <person name="Butlin R.K."/>
            <person name="Caggese C."/>
            <person name="Calvi B.R."/>
            <person name="Bernardo de Carvalho A."/>
            <person name="Caspi A."/>
            <person name="Castrezana S."/>
            <person name="Celniker S.E."/>
            <person name="Chang J.L."/>
            <person name="Chapple C."/>
            <person name="Chatterji S."/>
            <person name="Chinwalla A."/>
            <person name="Civetta A."/>
            <person name="Clifton S.W."/>
            <person name="Comeron J.M."/>
            <person name="Costello J.C."/>
            <person name="Coyne J.A."/>
            <person name="Daub J."/>
            <person name="David R.G."/>
            <person name="Delcher A.L."/>
            <person name="Delehaunty K."/>
            <person name="Do C.B."/>
            <person name="Ebling H."/>
            <person name="Edwards K."/>
            <person name="Eickbush T."/>
            <person name="Evans J.D."/>
            <person name="Filipski A."/>
            <person name="Findeiss S."/>
            <person name="Freyhult E."/>
            <person name="Fulton L."/>
            <person name="Fulton R."/>
            <person name="Garcia A.C."/>
            <person name="Gardiner A."/>
            <person name="Garfield D.A."/>
            <person name="Garvin B.E."/>
            <person name="Gibson G."/>
            <person name="Gilbert D."/>
            <person name="Gnerre S."/>
            <person name="Godfrey J."/>
            <person name="Good R."/>
            <person name="Gotea V."/>
            <person name="Gravely B."/>
            <person name="Greenberg A.J."/>
            <person name="Griffiths-Jones S."/>
            <person name="Gross S."/>
            <person name="Guigo R."/>
            <person name="Gustafson E.A."/>
            <person name="Haerty W."/>
            <person name="Hahn M.W."/>
            <person name="Halligan D.L."/>
            <person name="Halpern A.L."/>
            <person name="Halter G.M."/>
            <person name="Han M.V."/>
            <person name="Heger A."/>
            <person name="Hillier L."/>
            <person name="Hinrichs A.S."/>
            <person name="Holmes I."/>
            <person name="Hoskins R.A."/>
            <person name="Hubisz M.J."/>
            <person name="Hultmark D."/>
            <person name="Huntley M.A."/>
            <person name="Jaffe D.B."/>
            <person name="Jagadeeshan S."/>
            <person name="Jeck W.R."/>
            <person name="Johnson J."/>
            <person name="Jones C.D."/>
            <person name="Jordan W.C."/>
            <person name="Karpen G.H."/>
            <person name="Kataoka E."/>
            <person name="Keightley P.D."/>
            <person name="Kheradpour P."/>
            <person name="Kirkness E.F."/>
            <person name="Koerich L.B."/>
            <person name="Kristiansen K."/>
            <person name="Kudrna D."/>
            <person name="Kulathinal R.J."/>
            <person name="Kumar S."/>
            <person name="Kwok R."/>
            <person name="Lander E."/>
            <person name="Langley C.H."/>
            <person name="Lapoint R."/>
            <person name="Lazzaro B.P."/>
            <person name="Lee S.J."/>
            <person name="Levesque L."/>
            <person name="Li R."/>
            <person name="Lin C.F."/>
            <person name="Lin M.F."/>
            <person name="Lindblad-Toh K."/>
            <person name="Llopart A."/>
            <person name="Long M."/>
            <person name="Low L."/>
            <person name="Lozovsky E."/>
            <person name="Lu J."/>
            <person name="Luo M."/>
            <person name="Machado C.A."/>
            <person name="Makalowski W."/>
            <person name="Marzo M."/>
            <person name="Matsuda M."/>
            <person name="Matzkin L."/>
            <person name="McAllister B."/>
            <person name="McBride C.S."/>
            <person name="McKernan B."/>
            <person name="McKernan K."/>
            <person name="Mendez-Lago M."/>
            <person name="Minx P."/>
            <person name="Mollenhauer M.U."/>
            <person name="Montooth K."/>
            <person name="Mount S.M."/>
            <person name="Mu X."/>
            <person name="Myers E."/>
            <person name="Negre B."/>
            <person name="Newfeld S."/>
            <person name="Nielsen R."/>
            <person name="Noor M.A."/>
            <person name="O'Grady P."/>
            <person name="Pachter L."/>
            <person name="Papaceit M."/>
            <person name="Parisi M.J."/>
            <person name="Parisi M."/>
            <person name="Parts L."/>
            <person name="Pedersen J.S."/>
            <person name="Pesole G."/>
            <person name="Phillippy A.M."/>
            <person name="Ponting C.P."/>
            <person name="Pop M."/>
            <person name="Porcelli D."/>
            <person name="Powell J.R."/>
            <person name="Prohaska S."/>
            <person name="Pruitt K."/>
            <person name="Puig M."/>
            <person name="Quesneville H."/>
            <person name="Ram K.R."/>
            <person name="Rand D."/>
            <person name="Rasmussen M.D."/>
            <person name="Reed L.K."/>
            <person name="Reenan R."/>
            <person name="Reily A."/>
            <person name="Remington K.A."/>
            <person name="Rieger T.T."/>
            <person name="Ritchie M.G."/>
            <person name="Robin C."/>
            <person name="Rogers Y.H."/>
            <person name="Rohde C."/>
            <person name="Rozas J."/>
            <person name="Rubenfield M.J."/>
            <person name="Ruiz A."/>
            <person name="Russo S."/>
            <person name="Salzberg S.L."/>
            <person name="Sanchez-Gracia A."/>
            <person name="Saranga D.J."/>
            <person name="Sato H."/>
            <person name="Schaeffer S.W."/>
            <person name="Schatz M.C."/>
            <person name="Schlenke T."/>
            <person name="Schwartz R."/>
            <person name="Segarra C."/>
            <person name="Singh R.S."/>
            <person name="Sirot L."/>
            <person name="Sirota M."/>
            <person name="Sisneros N.B."/>
            <person name="Smith C.D."/>
            <person name="Smith T.F."/>
            <person name="Spieth J."/>
            <person name="Stage D.E."/>
            <person name="Stark A."/>
            <person name="Stephan W."/>
            <person name="Strausberg R.L."/>
            <person name="Strempel S."/>
            <person name="Sturgill D."/>
            <person name="Sutton G."/>
            <person name="Sutton G.G."/>
            <person name="Tao W."/>
            <person name="Teichmann S."/>
            <person name="Tobari Y.N."/>
            <person name="Tomimura Y."/>
            <person name="Tsolas J.M."/>
            <person name="Valente V.L."/>
            <person name="Venter E."/>
            <person name="Venter J.C."/>
            <person name="Vicario S."/>
            <person name="Vieira F.G."/>
            <person name="Vilella A.J."/>
            <person name="Villasante A."/>
            <person name="Walenz B."/>
            <person name="Wang J."/>
            <person name="Wasserman M."/>
            <person name="Watts T."/>
            <person name="Wilson D."/>
            <person name="Wilson R.K."/>
            <person name="Wing R.A."/>
            <person name="Wolfner M.F."/>
            <person name="Wong A."/>
            <person name="Wong G.K."/>
            <person name="Wu C.I."/>
            <person name="Wu G."/>
            <person name="Yamamoto D."/>
            <person name="Yang H.P."/>
            <person name="Yang S.P."/>
            <person name="Yorke J.A."/>
            <person name="Yoshida K."/>
            <person name="Zdobnov E."/>
            <person name="Zhang P."/>
            <person name="Zhang Y."/>
            <person name="Zimin A.V."/>
            <person name="Baldwin J."/>
            <person name="Abdouelleil A."/>
            <person name="Abdulkadir J."/>
            <person name="Abebe A."/>
            <person name="Abera B."/>
            <person name="Abreu J."/>
            <person name="Acer S.C."/>
            <person name="Aftuck L."/>
            <person name="Alexander A."/>
            <person name="An P."/>
            <person name="Anderson E."/>
            <person name="Anderson S."/>
            <person name="Arachi H."/>
            <person name="Azer M."/>
            <person name="Bachantsang P."/>
            <person name="Barry A."/>
            <person name="Bayul T."/>
            <person name="Berlin A."/>
            <person name="Bessette D."/>
            <person name="Bloom T."/>
            <person name="Blye J."/>
            <person name="Boguslavskiy L."/>
            <person name="Bonnet C."/>
            <person name="Boukhgalter B."/>
            <person name="Bourzgui I."/>
            <person name="Brown A."/>
            <person name="Cahill P."/>
            <person name="Channer S."/>
            <person name="Cheshatsang Y."/>
            <person name="Chuda L."/>
            <person name="Citroen M."/>
            <person name="Collymore A."/>
            <person name="Cooke P."/>
            <person name="Costello M."/>
            <person name="D'Aco K."/>
            <person name="Daza R."/>
            <person name="De Haan G."/>
            <person name="DeGray S."/>
            <person name="DeMaso C."/>
            <person name="Dhargay N."/>
            <person name="Dooley K."/>
            <person name="Dooley E."/>
            <person name="Doricent M."/>
            <person name="Dorje P."/>
            <person name="Dorjee K."/>
            <person name="Dupes A."/>
            <person name="Elong R."/>
            <person name="Falk J."/>
            <person name="Farina A."/>
            <person name="Faro S."/>
            <person name="Ferguson D."/>
            <person name="Fisher S."/>
            <person name="Foley C.D."/>
            <person name="Franke A."/>
            <person name="Friedrich D."/>
            <person name="Gadbois L."/>
            <person name="Gearin G."/>
            <person name="Gearin C.R."/>
            <person name="Giannoukos G."/>
            <person name="Goode T."/>
            <person name="Graham J."/>
            <person name="Grandbois E."/>
            <person name="Grewal S."/>
            <person name="Gyaltsen K."/>
            <person name="Hafez N."/>
            <person name="Hagos B."/>
            <person name="Hall J."/>
            <person name="Henson C."/>
            <person name="Hollinger A."/>
            <person name="Honan T."/>
            <person name="Huard M.D."/>
            <person name="Hughes L."/>
            <person name="Hurhula B."/>
            <person name="Husby M.E."/>
            <person name="Kamat A."/>
            <person name="Kanga B."/>
            <person name="Kashin S."/>
            <person name="Khazanovich D."/>
            <person name="Kisner P."/>
            <person name="Lance K."/>
            <person name="Lara M."/>
            <person name="Lee W."/>
            <person name="Lennon N."/>
            <person name="Letendre F."/>
            <person name="LeVine R."/>
            <person name="Lipovsky A."/>
            <person name="Liu X."/>
            <person name="Liu J."/>
            <person name="Liu S."/>
            <person name="Lokyitsang T."/>
            <person name="Lokyitsang Y."/>
            <person name="Lubonja R."/>
            <person name="Lui A."/>
            <person name="MacDonald P."/>
            <person name="Magnisalis V."/>
            <person name="Maru K."/>
            <person name="Matthews C."/>
            <person name="McCusker W."/>
            <person name="McDonough S."/>
            <person name="Mehta T."/>
            <person name="Meldrim J."/>
            <person name="Meneus L."/>
            <person name="Mihai O."/>
            <person name="Mihalev A."/>
            <person name="Mihova T."/>
            <person name="Mittelman R."/>
            <person name="Mlenga V."/>
            <person name="Montmayeur A."/>
            <person name="Mulrain L."/>
            <person name="Navidi A."/>
            <person name="Naylor J."/>
            <person name="Negash T."/>
            <person name="Nguyen T."/>
            <person name="Nguyen N."/>
            <person name="Nicol R."/>
            <person name="Norbu C."/>
            <person name="Norbu N."/>
            <person name="Novod N."/>
            <person name="O'Neill B."/>
            <person name="Osman S."/>
            <person name="Markiewicz E."/>
            <person name="Oyono O.L."/>
            <person name="Patti C."/>
            <person name="Phunkhang P."/>
            <person name="Pierre F."/>
            <person name="Priest M."/>
            <person name="Raghuraman S."/>
            <person name="Rege F."/>
            <person name="Reyes R."/>
            <person name="Rise C."/>
            <person name="Rogov P."/>
            <person name="Ross K."/>
            <person name="Ryan E."/>
            <person name="Settipalli S."/>
            <person name="Shea T."/>
            <person name="Sherpa N."/>
            <person name="Shi L."/>
            <person name="Shih D."/>
            <person name="Sparrow T."/>
            <person name="Spaulding J."/>
            <person name="Stalker J."/>
            <person name="Stange-Thomann N."/>
            <person name="Stavropoulos S."/>
            <person name="Stone C."/>
            <person name="Strader C."/>
            <person name="Tesfaye S."/>
            <person name="Thomson T."/>
            <person name="Thoulutsang Y."/>
            <person name="Thoulutsang D."/>
            <person name="Topham K."/>
            <person name="Topping I."/>
            <person name="Tsamla T."/>
            <person name="Vassiliev H."/>
            <person name="Vo A."/>
            <person name="Wangchuk T."/>
            <person name="Wangdi T."/>
            <person name="Weiand M."/>
            <person name="Wilkinson J."/>
            <person name="Wilson A."/>
            <person name="Yadav S."/>
            <person name="Young G."/>
            <person name="Yu Q."/>
            <person name="Zembek L."/>
            <person name="Zhong D."/>
            <person name="Zimmer A."/>
            <person name="Zwirko Z."/>
            <person name="Jaffe D.B."/>
            <person name="Alvarez P."/>
            <person name="Brockman W."/>
            <person name="Butler J."/>
            <person name="Chin C."/>
            <person name="Gnerre S."/>
            <person name="Grabherr M."/>
            <person name="Kleber M."/>
            <person name="Mauceli E."/>
            <person name="MacCallum I."/>
        </authorList>
    </citation>
    <scope>NUCLEOTIDE SEQUENCE [LARGE SCALE GENOMIC DNA]</scope>
    <source>
        <strain evidence="2">Rob3c / Tucson 14021-0248.25</strain>
    </source>
</reference>
<dbReference type="Proteomes" id="UP000001292">
    <property type="component" value="Unassembled WGS sequence"/>
</dbReference>
<dbReference type="AlphaFoldDB" id="B4IBQ5"/>
<name>B4IBQ5_DROSE</name>
<accession>B4IBQ5</accession>
<dbReference type="HOGENOM" id="CLU_2361960_0_0_1"/>